<evidence type="ECO:0000256" key="1">
    <source>
        <dbReference type="SAM" id="SignalP"/>
    </source>
</evidence>
<dbReference type="Pfam" id="PF02931">
    <property type="entry name" value="Neur_chan_LBD"/>
    <property type="match status" value="1"/>
</dbReference>
<dbReference type="STRING" id="29172.A0A0D8XFZ9"/>
<evidence type="ECO:0000259" key="2">
    <source>
        <dbReference type="Pfam" id="PF02931"/>
    </source>
</evidence>
<dbReference type="SUPFAM" id="SSF63712">
    <property type="entry name" value="Nicotinic receptor ligand binding domain-like"/>
    <property type="match status" value="1"/>
</dbReference>
<dbReference type="GO" id="GO:0005230">
    <property type="term" value="F:extracellular ligand-gated monoatomic ion channel activity"/>
    <property type="evidence" value="ECO:0007669"/>
    <property type="project" value="InterPro"/>
</dbReference>
<keyword evidence="4" id="KW-1185">Reference proteome</keyword>
<proteinExistence type="predicted"/>
<sequence length="71" mass="8323">MRYRLLSIIFCLLLFAIVTCNEDAKRLYDDLMVNYNRHRRPSSGPHEPITIKLKLRLSQIIDVVSFICSVI</sequence>
<feature type="chain" id="PRO_5002335865" description="Neurotransmitter-gated ion-channel ligand-binding domain-containing protein" evidence="1">
    <location>
        <begin position="21"/>
        <end position="71"/>
    </location>
</feature>
<keyword evidence="1" id="KW-0732">Signal</keyword>
<protein>
    <recommendedName>
        <fullName evidence="2">Neurotransmitter-gated ion-channel ligand-binding domain-containing protein</fullName>
    </recommendedName>
</protein>
<evidence type="ECO:0000313" key="3">
    <source>
        <dbReference type="EMBL" id="KJH43605.1"/>
    </source>
</evidence>
<dbReference type="AlphaFoldDB" id="A0A0D8XFZ9"/>
<gene>
    <name evidence="3" type="ORF">DICVIV_10382</name>
</gene>
<dbReference type="OrthoDB" id="5975154at2759"/>
<reference evidence="4" key="2">
    <citation type="journal article" date="2016" name="Sci. Rep.">
        <title>Dictyocaulus viviparus genome, variome and transcriptome elucidate lungworm biology and support future intervention.</title>
        <authorList>
            <person name="McNulty S.N."/>
            <person name="Strube C."/>
            <person name="Rosa B.A."/>
            <person name="Martin J.C."/>
            <person name="Tyagi R."/>
            <person name="Choi Y.J."/>
            <person name="Wang Q."/>
            <person name="Hallsworth Pepin K."/>
            <person name="Zhang X."/>
            <person name="Ozersky P."/>
            <person name="Wilson R.K."/>
            <person name="Sternberg P.W."/>
            <person name="Gasser R.B."/>
            <person name="Mitreva M."/>
        </authorList>
    </citation>
    <scope>NUCLEOTIDE SEQUENCE [LARGE SCALE GENOMIC DNA]</scope>
    <source>
        <strain evidence="4">HannoverDv2000</strain>
    </source>
</reference>
<feature type="domain" description="Neurotransmitter-gated ion-channel ligand-binding" evidence="2">
    <location>
        <begin position="25"/>
        <end position="63"/>
    </location>
</feature>
<evidence type="ECO:0000313" key="4">
    <source>
        <dbReference type="Proteomes" id="UP000053766"/>
    </source>
</evidence>
<dbReference type="InterPro" id="IPR036734">
    <property type="entry name" value="Neur_chan_lig-bd_sf"/>
</dbReference>
<organism evidence="3 4">
    <name type="scientific">Dictyocaulus viviparus</name>
    <name type="common">Bovine lungworm</name>
    <dbReference type="NCBI Taxonomy" id="29172"/>
    <lineage>
        <taxon>Eukaryota</taxon>
        <taxon>Metazoa</taxon>
        <taxon>Ecdysozoa</taxon>
        <taxon>Nematoda</taxon>
        <taxon>Chromadorea</taxon>
        <taxon>Rhabditida</taxon>
        <taxon>Rhabditina</taxon>
        <taxon>Rhabditomorpha</taxon>
        <taxon>Strongyloidea</taxon>
        <taxon>Metastrongylidae</taxon>
        <taxon>Dictyocaulus</taxon>
    </lineage>
</organism>
<name>A0A0D8XFZ9_DICVI</name>
<dbReference type="EMBL" id="KN716543">
    <property type="protein sequence ID" value="KJH43605.1"/>
    <property type="molecule type" value="Genomic_DNA"/>
</dbReference>
<feature type="signal peptide" evidence="1">
    <location>
        <begin position="1"/>
        <end position="20"/>
    </location>
</feature>
<dbReference type="Proteomes" id="UP000053766">
    <property type="component" value="Unassembled WGS sequence"/>
</dbReference>
<dbReference type="GO" id="GO:0016020">
    <property type="term" value="C:membrane"/>
    <property type="evidence" value="ECO:0007669"/>
    <property type="project" value="InterPro"/>
</dbReference>
<dbReference type="InterPro" id="IPR006202">
    <property type="entry name" value="Neur_chan_lig-bd"/>
</dbReference>
<reference evidence="3 4" key="1">
    <citation type="submission" date="2013-11" db="EMBL/GenBank/DDBJ databases">
        <title>Draft genome of the bovine lungworm Dictyocaulus viviparus.</title>
        <authorList>
            <person name="Mitreva M."/>
        </authorList>
    </citation>
    <scope>NUCLEOTIDE SEQUENCE [LARGE SCALE GENOMIC DNA]</scope>
    <source>
        <strain evidence="3 4">HannoverDv2000</strain>
    </source>
</reference>
<accession>A0A0D8XFZ9</accession>
<dbReference type="Gene3D" id="2.70.170.10">
    <property type="entry name" value="Neurotransmitter-gated ion-channel ligand-binding domain"/>
    <property type="match status" value="1"/>
</dbReference>